<dbReference type="InterPro" id="IPR036396">
    <property type="entry name" value="Cyt_P450_sf"/>
</dbReference>
<protein>
    <submittedName>
        <fullName evidence="9">Cytochrome P450</fullName>
    </submittedName>
</protein>
<keyword evidence="10" id="KW-1185">Reference proteome</keyword>
<evidence type="ECO:0000313" key="10">
    <source>
        <dbReference type="Proteomes" id="UP000002357"/>
    </source>
</evidence>
<evidence type="ECO:0000256" key="6">
    <source>
        <dbReference type="ARBA" id="ARBA00023033"/>
    </source>
</evidence>
<comment type="similarity">
    <text evidence="1 7">Belongs to the cytochrome P450 family.</text>
</comment>
<dbReference type="GO" id="GO:0004497">
    <property type="term" value="F:monooxygenase activity"/>
    <property type="evidence" value="ECO:0007669"/>
    <property type="project" value="UniProtKB-KW"/>
</dbReference>
<dbReference type="SUPFAM" id="SSF48264">
    <property type="entry name" value="Cytochrome P450"/>
    <property type="match status" value="1"/>
</dbReference>
<evidence type="ECO:0000256" key="8">
    <source>
        <dbReference type="SAM" id="MobiDB-lite"/>
    </source>
</evidence>
<reference evidence="9 10" key="1">
    <citation type="journal article" date="2010" name="Genome Biol. Evol.">
        <title>The sequence of a 1.8-mb bacterial linear plasmid reveals a rich evolutionary reservoir of secondary metabolic pathways.</title>
        <authorList>
            <person name="Medema M.H."/>
            <person name="Trefzer A."/>
            <person name="Kovalchuk A."/>
            <person name="van den Berg M."/>
            <person name="Mueller U."/>
            <person name="Heijne W."/>
            <person name="Wu L."/>
            <person name="Alam M.T."/>
            <person name="Ronning C.M."/>
            <person name="Nierman W.C."/>
            <person name="Bovenberg R.A.L."/>
            <person name="Breitling R."/>
            <person name="Takano E."/>
        </authorList>
    </citation>
    <scope>NUCLEOTIDE SEQUENCE [LARGE SCALE GENOMIC DNA]</scope>
    <source>
        <strain evidence="10">ATCC 27064 / DSM 738 / JCM 4710 / NBRC 13307 / NCIMB 12785 / NRRL 3585 / VKM Ac-602</strain>
    </source>
</reference>
<dbReference type="GO" id="GO:0020037">
    <property type="term" value="F:heme binding"/>
    <property type="evidence" value="ECO:0007669"/>
    <property type="project" value="InterPro"/>
</dbReference>
<dbReference type="eggNOG" id="COG2124">
    <property type="taxonomic scope" value="Bacteria"/>
</dbReference>
<evidence type="ECO:0000256" key="1">
    <source>
        <dbReference type="ARBA" id="ARBA00010617"/>
    </source>
</evidence>
<dbReference type="CDD" id="cd11031">
    <property type="entry name" value="Cyp158A-like"/>
    <property type="match status" value="1"/>
</dbReference>
<evidence type="ECO:0000313" key="9">
    <source>
        <dbReference type="EMBL" id="EFG10558.1"/>
    </source>
</evidence>
<dbReference type="Proteomes" id="UP000002357">
    <property type="component" value="Chromosome"/>
</dbReference>
<dbReference type="GO" id="GO:0016705">
    <property type="term" value="F:oxidoreductase activity, acting on paired donors, with incorporation or reduction of molecular oxygen"/>
    <property type="evidence" value="ECO:0007669"/>
    <property type="project" value="InterPro"/>
</dbReference>
<dbReference type="InterPro" id="IPR002397">
    <property type="entry name" value="Cyt_P450_B"/>
</dbReference>
<keyword evidence="6 7" id="KW-0503">Monooxygenase</keyword>
<dbReference type="GO" id="GO:0005506">
    <property type="term" value="F:iron ion binding"/>
    <property type="evidence" value="ECO:0007669"/>
    <property type="project" value="InterPro"/>
</dbReference>
<organism evidence="9 10">
    <name type="scientific">Streptomyces clavuligerus</name>
    <dbReference type="NCBI Taxonomy" id="1901"/>
    <lineage>
        <taxon>Bacteria</taxon>
        <taxon>Bacillati</taxon>
        <taxon>Actinomycetota</taxon>
        <taxon>Actinomycetes</taxon>
        <taxon>Kitasatosporales</taxon>
        <taxon>Streptomycetaceae</taxon>
        <taxon>Streptomyces</taxon>
    </lineage>
</organism>
<dbReference type="InterPro" id="IPR001128">
    <property type="entry name" value="Cyt_P450"/>
</dbReference>
<evidence type="ECO:0000256" key="4">
    <source>
        <dbReference type="ARBA" id="ARBA00023002"/>
    </source>
</evidence>
<dbReference type="PANTHER" id="PTHR46696">
    <property type="entry name" value="P450, PUTATIVE (EUROFUNG)-RELATED"/>
    <property type="match status" value="1"/>
</dbReference>
<dbReference type="InterPro" id="IPR017972">
    <property type="entry name" value="Cyt_P450_CS"/>
</dbReference>
<dbReference type="EMBL" id="CM000913">
    <property type="protein sequence ID" value="EFG10558.1"/>
    <property type="molecule type" value="Genomic_DNA"/>
</dbReference>
<feature type="region of interest" description="Disordered" evidence="8">
    <location>
        <begin position="1"/>
        <end position="58"/>
    </location>
</feature>
<name>E2Q0L5_STRCL</name>
<keyword evidence="3 7" id="KW-0479">Metal-binding</keyword>
<dbReference type="PROSITE" id="PS00086">
    <property type="entry name" value="CYTOCHROME_P450"/>
    <property type="match status" value="1"/>
</dbReference>
<proteinExistence type="inferred from homology"/>
<dbReference type="Pfam" id="PF00067">
    <property type="entry name" value="p450"/>
    <property type="match status" value="1"/>
</dbReference>
<evidence type="ECO:0000256" key="3">
    <source>
        <dbReference type="ARBA" id="ARBA00022723"/>
    </source>
</evidence>
<dbReference type="STRING" id="1901.BB341_01085"/>
<dbReference type="SMR" id="E2Q0L5"/>
<evidence type="ECO:0000256" key="2">
    <source>
        <dbReference type="ARBA" id="ARBA00022617"/>
    </source>
</evidence>
<dbReference type="Gene3D" id="1.10.630.10">
    <property type="entry name" value="Cytochrome P450"/>
    <property type="match status" value="1"/>
</dbReference>
<evidence type="ECO:0000256" key="5">
    <source>
        <dbReference type="ARBA" id="ARBA00023004"/>
    </source>
</evidence>
<dbReference type="PANTHER" id="PTHR46696:SF1">
    <property type="entry name" value="CYTOCHROME P450 YJIB-RELATED"/>
    <property type="match status" value="1"/>
</dbReference>
<dbReference type="PRINTS" id="PR00385">
    <property type="entry name" value="P450"/>
</dbReference>
<dbReference type="AlphaFoldDB" id="E2Q0L5"/>
<keyword evidence="5 7" id="KW-0408">Iron</keyword>
<dbReference type="PRINTS" id="PR00359">
    <property type="entry name" value="BP450"/>
</dbReference>
<sequence length="454" mass="50623">MRGGHPDPSVCGGGTVRVRLSRPTRPPGAACPGRRTATTAPRPPHREPDPERPVMSTGSSAHYCPFDYAEALEFDPTLRRFMREEPVARIRLPHGAGEAWLVTGYDDVRTVTTDRRFSRHAVVGRDFPRMTPEPIVQDEAINVMDPPASSRLRSLVSKGFAPEQIERMRPYIQRAVDDLLDRMAEDSSADLMRHLAGPLPLITICEVLEIPPADQETLRGHARTMMNISVDNKAAAVRAKADLRAYFADLTARRRADPGEDLISVLATARDGDELLDDQELTVMAMVLLITGQDTTTYELGNLSYTLLTRPDVRDLLRDRPERLAQTINELLRFIPFRKGVGIPRVATEDVELSGVTIPAGDIVHVSYLTANRDGRKFDRPDELDFDRTAPSHMTFGWGAHHCLGAPLAQAEMETAFRTLLERFPGIALAKPAEDVEWNTTSIWRYPLALPVTW</sequence>
<keyword evidence="4 7" id="KW-0560">Oxidoreductase</keyword>
<accession>E2Q0L5</accession>
<gene>
    <name evidence="9" type="primary">p-mel</name>
    <name evidence="9" type="ORF">SCLAV_5491</name>
</gene>
<keyword evidence="2 7" id="KW-0349">Heme</keyword>
<dbReference type="FunFam" id="1.10.630.10:FF:000018">
    <property type="entry name" value="Cytochrome P450 monooxygenase"/>
    <property type="match status" value="1"/>
</dbReference>
<evidence type="ECO:0000256" key="7">
    <source>
        <dbReference type="RuleBase" id="RU000461"/>
    </source>
</evidence>